<feature type="transmembrane region" description="Helical" evidence="12">
    <location>
        <begin position="13"/>
        <end position="32"/>
    </location>
</feature>
<dbReference type="PANTHER" id="PTHR22894">
    <property type="entry name" value="RING-TYPE DOMAIN-CONTAINING PROTEIN"/>
    <property type="match status" value="1"/>
</dbReference>
<feature type="domain" description="RING-type" evidence="13">
    <location>
        <begin position="77"/>
        <end position="120"/>
    </location>
</feature>
<keyword evidence="8 12" id="KW-0472">Membrane</keyword>
<comment type="caution">
    <text evidence="14">The sequence shown here is derived from an EMBL/GenBank/DDBJ whole genome shotgun (WGS) entry which is preliminary data.</text>
</comment>
<evidence type="ECO:0000256" key="6">
    <source>
        <dbReference type="ARBA" id="ARBA00022833"/>
    </source>
</evidence>
<dbReference type="SMART" id="SM00184">
    <property type="entry name" value="RING"/>
    <property type="match status" value="1"/>
</dbReference>
<evidence type="ECO:0000256" key="12">
    <source>
        <dbReference type="SAM" id="Phobius"/>
    </source>
</evidence>
<evidence type="ECO:0000256" key="5">
    <source>
        <dbReference type="ARBA" id="ARBA00022771"/>
    </source>
</evidence>
<accession>A0AA35RN22</accession>
<dbReference type="Gene3D" id="3.30.40.10">
    <property type="entry name" value="Zinc/RING finger domain, C3HC4 (zinc finger)"/>
    <property type="match status" value="1"/>
</dbReference>
<evidence type="ECO:0000256" key="1">
    <source>
        <dbReference type="ARBA" id="ARBA00004127"/>
    </source>
</evidence>
<dbReference type="AlphaFoldDB" id="A0AA35RN22"/>
<reference evidence="14" key="1">
    <citation type="submission" date="2023-03" db="EMBL/GenBank/DDBJ databases">
        <authorList>
            <person name="Steffen K."/>
            <person name="Cardenas P."/>
        </authorList>
    </citation>
    <scope>NUCLEOTIDE SEQUENCE</scope>
</reference>
<evidence type="ECO:0000313" key="15">
    <source>
        <dbReference type="Proteomes" id="UP001174909"/>
    </source>
</evidence>
<dbReference type="GO" id="GO:0008270">
    <property type="term" value="F:zinc ion binding"/>
    <property type="evidence" value="ECO:0007669"/>
    <property type="project" value="UniProtKB-KW"/>
</dbReference>
<evidence type="ECO:0000256" key="11">
    <source>
        <dbReference type="PROSITE-ProRule" id="PRU00175"/>
    </source>
</evidence>
<evidence type="ECO:0000313" key="14">
    <source>
        <dbReference type="EMBL" id="CAI8013773.1"/>
    </source>
</evidence>
<evidence type="ECO:0000256" key="8">
    <source>
        <dbReference type="ARBA" id="ARBA00023136"/>
    </source>
</evidence>
<keyword evidence="4" id="KW-0479">Metal-binding</keyword>
<dbReference type="Pfam" id="PF06803">
    <property type="entry name" value="DUF1232"/>
    <property type="match status" value="1"/>
</dbReference>
<keyword evidence="15" id="KW-1185">Reference proteome</keyword>
<dbReference type="PROSITE" id="PS00518">
    <property type="entry name" value="ZF_RING_1"/>
    <property type="match status" value="1"/>
</dbReference>
<dbReference type="CDD" id="cd16553">
    <property type="entry name" value="RING-HC_RNF170"/>
    <property type="match status" value="1"/>
</dbReference>
<dbReference type="PROSITE" id="PS50089">
    <property type="entry name" value="ZF_RING_2"/>
    <property type="match status" value="1"/>
</dbReference>
<keyword evidence="6" id="KW-0862">Zinc</keyword>
<dbReference type="GO" id="GO:0061630">
    <property type="term" value="F:ubiquitin protein ligase activity"/>
    <property type="evidence" value="ECO:0007669"/>
    <property type="project" value="InterPro"/>
</dbReference>
<evidence type="ECO:0000256" key="9">
    <source>
        <dbReference type="ARBA" id="ARBA00030110"/>
    </source>
</evidence>
<proteinExistence type="predicted"/>
<comment type="subcellular location">
    <subcellularLocation>
        <location evidence="1">Endomembrane system</location>
        <topology evidence="1">Multi-pass membrane protein</topology>
    </subcellularLocation>
</comment>
<dbReference type="InterPro" id="IPR013083">
    <property type="entry name" value="Znf_RING/FYVE/PHD"/>
</dbReference>
<evidence type="ECO:0000259" key="13">
    <source>
        <dbReference type="PROSITE" id="PS50089"/>
    </source>
</evidence>
<dbReference type="SUPFAM" id="SSF57850">
    <property type="entry name" value="RING/U-box"/>
    <property type="match status" value="1"/>
</dbReference>
<dbReference type="Proteomes" id="UP001174909">
    <property type="component" value="Unassembled WGS sequence"/>
</dbReference>
<dbReference type="GO" id="GO:0012505">
    <property type="term" value="C:endomembrane system"/>
    <property type="evidence" value="ECO:0007669"/>
    <property type="project" value="UniProtKB-SubCell"/>
</dbReference>
<dbReference type="InterPro" id="IPR017907">
    <property type="entry name" value="Znf_RING_CS"/>
</dbReference>
<evidence type="ECO:0000256" key="3">
    <source>
        <dbReference type="ARBA" id="ARBA00022692"/>
    </source>
</evidence>
<protein>
    <recommendedName>
        <fullName evidence="2">E3 ubiquitin-protein ligase RNF170</fullName>
    </recommendedName>
    <alternativeName>
        <fullName evidence="10">RING finger protein 170</fullName>
    </alternativeName>
    <alternativeName>
        <fullName evidence="9">RING-type E3 ubiquitin transferase RNF170</fullName>
    </alternativeName>
</protein>
<feature type="transmembrane region" description="Helical" evidence="12">
    <location>
        <begin position="182"/>
        <end position="202"/>
    </location>
</feature>
<evidence type="ECO:0000256" key="10">
    <source>
        <dbReference type="ARBA" id="ARBA00031107"/>
    </source>
</evidence>
<organism evidence="14 15">
    <name type="scientific">Geodia barretti</name>
    <name type="common">Barrett's horny sponge</name>
    <dbReference type="NCBI Taxonomy" id="519541"/>
    <lineage>
        <taxon>Eukaryota</taxon>
        <taxon>Metazoa</taxon>
        <taxon>Porifera</taxon>
        <taxon>Demospongiae</taxon>
        <taxon>Heteroscleromorpha</taxon>
        <taxon>Tetractinellida</taxon>
        <taxon>Astrophorina</taxon>
        <taxon>Geodiidae</taxon>
        <taxon>Geodia</taxon>
    </lineage>
</organism>
<dbReference type="EMBL" id="CASHTH010001294">
    <property type="protein sequence ID" value="CAI8013773.1"/>
    <property type="molecule type" value="Genomic_DNA"/>
</dbReference>
<evidence type="ECO:0000256" key="2">
    <source>
        <dbReference type="ARBA" id="ARBA00014068"/>
    </source>
</evidence>
<keyword evidence="7 12" id="KW-1133">Transmembrane helix</keyword>
<gene>
    <name evidence="14" type="ORF">GBAR_LOCUS8688</name>
</gene>
<feature type="transmembrane region" description="Helical" evidence="12">
    <location>
        <begin position="211"/>
        <end position="232"/>
    </location>
</feature>
<evidence type="ECO:0000256" key="7">
    <source>
        <dbReference type="ARBA" id="ARBA00022989"/>
    </source>
</evidence>
<keyword evidence="3 12" id="KW-0812">Transmembrane</keyword>
<dbReference type="PANTHER" id="PTHR22894:SF5">
    <property type="entry name" value="RING-TYPE DOMAIN-CONTAINING PROTEIN"/>
    <property type="match status" value="1"/>
</dbReference>
<dbReference type="Pfam" id="PF15227">
    <property type="entry name" value="zf-C3HC4_4"/>
    <property type="match status" value="1"/>
</dbReference>
<keyword evidence="5 11" id="KW-0863">Zinc-finger</keyword>
<sequence>MGAYWVGGVGNEVFVGAGALSVVVVFFTYFLIKTIAIRRRIYTERGDGGLVSARMALPARDLGHRGVVGDSAEPDNCPVCLSYPSFAVDTNCGHTFCSRCILSYWEHDQWPRPARCPVCRSQVSLLLPCAALSSSTNPELWQMVLAYNQRMSGQSRSLVQYLYDIPLILGHVWRLLFTAEGIALLCRLHILLLLLLSVLYLLSPLDLIPEAVFGALGLLDDLIILVAVATYASQLYRNYITNG</sequence>
<dbReference type="InterPro" id="IPR038896">
    <property type="entry name" value="RNF170"/>
</dbReference>
<dbReference type="InterPro" id="IPR001841">
    <property type="entry name" value="Znf_RING"/>
</dbReference>
<name>A0AA35RN22_GEOBA</name>
<evidence type="ECO:0000256" key="4">
    <source>
        <dbReference type="ARBA" id="ARBA00022723"/>
    </source>
</evidence>
<dbReference type="InterPro" id="IPR010652">
    <property type="entry name" value="DUF1232"/>
</dbReference>